<dbReference type="InterPro" id="IPR052957">
    <property type="entry name" value="Auxin_embryo_med"/>
</dbReference>
<sequence length="2728" mass="316490">MNRNNRKNIDPRGGKQARDDQRRISTAAGASSTTASVTYDESFPPLLPTSSTSGMSGNPVRSIQDRRPSTAEESRQQQTVAQSVSVDDSTRASAVRRPGPWKSLAGQPKTLALQDFMFEPIKEKVVNINKTYSADGWTSNNVRTQSDVRPKSELEEDVNTKLCEIILTIHLRKEFVSLQRVEQELFAFYEKNSFRELGVRPHNLNAIRNLVHYNKDVTFYMQIFKEVFNLCTLHDLGQLLAKFLKVDTYEDAHIGPLDEHPDVKRIFNYKPTKRHQPIPAITSADIVNSYLEFQDLNRGRQFPYEKFLDNLVEKYKLKKREELGIYCKSFPYLTEVTTKMSREYTLYKRRADADVRQQMISLFQTKLWEIKQEVENELELSAYATKSPVAVIDHLSSIVEKYLTVPEQKNILDIMIKIRNDELLRCLLNVSIYLGTIDKPDKFITDLQKLYQSQGASLGRQNVALPSVSTSRDGDHHLKSTKKRKSIESSVASHTTIDTSFEASSMSSDSKRPKIPLKQIYADLTKLLERYDTMLSIKQLFDVEKRLCNQHSVKRFSDFGINDDDDNTPLDLISFLYTYREKIDPNGELSIYESSSSVGDRQEMYSFVNQLIVLNDRKDEEQEQHCVNKREIHMTKDQLSAIEKAVKHKFGGLLGFNRTSQILSRTKQKPNKMMHPIIHFEESLLDVTALNRLGICPSSLLVDETQLCQIILQCPIMVNLFAWLQWSTFFQPRYGSLKTFIVRKEYEFNQLLLLEISNHELLRLPSDFSLDNFEKELAKNNIRSAVGHLCALITREYVQVSRIPLTIYRQVMTTWLIRLRSAAQLKSDSTEPMQYVLEFISYLPALIGQTRIVQDLVLESLDDVFGNDDEDRIMNARQTIWKLANAEQRNKLEMWGYILDLNEWKNQNKWKGINEPQEEFAHQKLDEEIQKKVITRQDDLFAPTKIETTLISTPPPITATSSTTISIDKSTIDENDPASMAFDHIKKIREGFGVDSSLDAAGQSIVTNLQGMIERSLEKLSNDLYSEQGHFVLELIQNADDNQYAPDRLPTLRFILCSERILVCNNEIGFQSNHISAICNVGKSTKGKHKQGYAGHKGIGFKSVFMVSHRPEIHSGHYHFCFDTINGTEQIGYIRPIWLEKYDEALPSVEEWTTCIRLPIKQEKRGDRLKRNFDDIQARLLLFLNRLRQIEIVRQQGKNEMNSRVFTRIDHARGQIIELQERTTNSEKIIKNFWLVVKKVIQVPADLKMKLSDVKCDVESTTIAIAYPLNAIYESSSYQISSTQPLFAYLPLRSYGFRFILQADFEIPATRQEVLRDNMWNEWLKIEMIQLLPLAYEQFQHLPDLLISCSLDLQQNNQLLTSIQTLKYFLKLIPTRNEIDPYFNTFIDKSIQLLMGIIQLPILHNEILEWVSPTRCVVVRDAFIREIFSQDLLLSHFNSYYLDEQIVTECDEAILMRLGCQRLDFSSILRLIRTLYTQNEQEHSTKTTSIEQIAQWLLCIDYSLQQEREKPGFNFDHDDGSEVTTMEELKKMKIIPLQHQSRLVSIEEFSQRTILFPLNKRTPYAKYLKIVLEDTPMIDERLLDFIENKYPRRFDSIKRLLKDLGITDALNIRRIYSNHILPVMMDDAQWSKKSDSVLIAYLMCIYKDLYAPRPDLFIKQMDELKNQMIVRTRQGKFVRIDSNGTNIIHLTSLYGCERSLDSLTSLADQFTFISDDYFKEYRTELFLKDGDRNLFIHFLNDLNIHDFFLVKTIEHPFIKVEQLVGTQWAHEIATLSSLIYEPFFINDYRCDEFDALISSKDNLDATRYTSILLYFDRHFQSISAYFVASVIRARSRHTLGIRPVQGIESSFYSLLRKHPWIPVGSQFLQPTDVYFLPLNHPFNRYVPHLDRSKIPLKNADLIRLLGFQQEITRMTMFELFMKWSCDLDRDSLGKLMHTTSNVIPCTIPTTFRQSCRDTIDNIRHIYLFLASDSDTCARLVRFRLWPLIFIPRTVNTGDFLFIDEVFWRDSETLLTRDNARNIESIRSTPIKPYYDNDANLQKFFVDVLQVKCEPTLDDYLPLLFDITDKTNEFIWKCIEVITRLAFTQNKQTTVKDKCLNWSFIPCLGNQNKLFKYTEQLYYPHDMNIADIFADTLLIVKLPDVLFCSAEFKQRFCSLFNINNLADVIKVLVNVDNEQTSTDLLNFYACSIDFIQHFLLSNNFISESRSCYLQSVFSSVQFVSVDYIRLSYCYQESIVRAASSSSSLDSYMNESVNKFYILKKYEKFESYHINTMVNYLISDESARVKLSQYITYLFKVYKAEDIDGLAKQRDLLPEKSQHPWIIPELTKKESASSLSEDENIESNESIDIPFEMLETMRNQPGWQPPKPAINTTLDPNKPKSLTCFPVKAGMDSTIESSNQEPPPKLQLQSIETTISNILVSSPNNPTESMPKPNDDYEQTSTKKNDDQVESQDSNKRTNVQEKPKSNANDLSSSDRSAKSYSASFSLADFSVTPPPTNFEHIRVATLKNFVLASVSSPNILSSPMGTSAGNEVDSKFGRRGEEFVYRYLEWKHPKKTIEWVNQQQESGKPFDIRIIDTTTNNKIELIEVKTSRSSNQNTFQISINEIECLLANQTNYHIYRLYYPEDENSSTITILSQLKVRLQQKQLVLSAITNNKHNNKMRKTMHSSNTLDEIFDVPDNEDNTQQQPLDRIEFDRYLQDETRIDNNTNILTYWHLNKSIYPNLA</sequence>
<feature type="compositionally biased region" description="Polar residues" evidence="1">
    <location>
        <begin position="2421"/>
        <end position="2430"/>
    </location>
</feature>
<dbReference type="NCBIfam" id="NF047352">
    <property type="entry name" value="P_loop_sacsin"/>
    <property type="match status" value="1"/>
</dbReference>
<feature type="region of interest" description="Disordered" evidence="1">
    <location>
        <begin position="1"/>
        <end position="106"/>
    </location>
</feature>
<dbReference type="SUPFAM" id="SSF55874">
    <property type="entry name" value="ATPase domain of HSP90 chaperone/DNA topoisomerase II/histidine kinase"/>
    <property type="match status" value="1"/>
</dbReference>
<feature type="region of interest" description="Disordered" evidence="1">
    <location>
        <begin position="2421"/>
        <end position="2478"/>
    </location>
</feature>
<evidence type="ECO:0000313" key="4">
    <source>
        <dbReference type="Proteomes" id="UP000663834"/>
    </source>
</evidence>
<dbReference type="Proteomes" id="UP000663834">
    <property type="component" value="Unassembled WGS sequence"/>
</dbReference>
<evidence type="ECO:0000256" key="1">
    <source>
        <dbReference type="SAM" id="MobiDB-lite"/>
    </source>
</evidence>
<dbReference type="PANTHER" id="PTHR32387">
    <property type="entry name" value="WU:FJ29H11"/>
    <property type="match status" value="1"/>
</dbReference>
<name>A0A816AL55_9BILA</name>
<dbReference type="Gene3D" id="3.30.565.10">
    <property type="entry name" value="Histidine kinase-like ATPase, C-terminal domain"/>
    <property type="match status" value="1"/>
</dbReference>
<organism evidence="3 4">
    <name type="scientific">Rotaria magnacalcarata</name>
    <dbReference type="NCBI Taxonomy" id="392030"/>
    <lineage>
        <taxon>Eukaryota</taxon>
        <taxon>Metazoa</taxon>
        <taxon>Spiralia</taxon>
        <taxon>Gnathifera</taxon>
        <taxon>Rotifera</taxon>
        <taxon>Eurotatoria</taxon>
        <taxon>Bdelloidea</taxon>
        <taxon>Philodinida</taxon>
        <taxon>Philodinidae</taxon>
        <taxon>Rotaria</taxon>
    </lineage>
</organism>
<accession>A0A816AL55</accession>
<feature type="compositionally biased region" description="Basic and acidic residues" evidence="1">
    <location>
        <begin position="7"/>
        <end position="23"/>
    </location>
</feature>
<feature type="domain" description="Protein NO VEIN C-terminal" evidence="2">
    <location>
        <begin position="2543"/>
        <end position="2631"/>
    </location>
</feature>
<feature type="region of interest" description="Disordered" evidence="1">
    <location>
        <begin position="2360"/>
        <end position="2387"/>
    </location>
</feature>
<gene>
    <name evidence="3" type="ORF">KQP761_LOCUS22043</name>
</gene>
<dbReference type="OrthoDB" id="10020673at2759"/>
<comment type="caution">
    <text evidence="3">The sequence shown here is derived from an EMBL/GenBank/DDBJ whole genome shotgun (WGS) entry which is preliminary data.</text>
</comment>
<dbReference type="PANTHER" id="PTHR32387:SF0">
    <property type="entry name" value="PROTEIN NO VEIN"/>
    <property type="match status" value="1"/>
</dbReference>
<evidence type="ECO:0000259" key="2">
    <source>
        <dbReference type="Pfam" id="PF13020"/>
    </source>
</evidence>
<reference evidence="3" key="1">
    <citation type="submission" date="2021-02" db="EMBL/GenBank/DDBJ databases">
        <authorList>
            <person name="Nowell W R."/>
        </authorList>
    </citation>
    <scope>NUCLEOTIDE SEQUENCE</scope>
</reference>
<dbReference type="InterPro" id="IPR036890">
    <property type="entry name" value="HATPase_C_sf"/>
</dbReference>
<protein>
    <recommendedName>
        <fullName evidence="2">Protein NO VEIN C-terminal domain-containing protein</fullName>
    </recommendedName>
</protein>
<feature type="region of interest" description="Disordered" evidence="1">
    <location>
        <begin position="466"/>
        <end position="491"/>
    </location>
</feature>
<feature type="compositionally biased region" description="Basic and acidic residues" evidence="1">
    <location>
        <begin position="2443"/>
        <end position="2467"/>
    </location>
</feature>
<evidence type="ECO:0000313" key="3">
    <source>
        <dbReference type="EMBL" id="CAF1599032.1"/>
    </source>
</evidence>
<feature type="compositionally biased region" description="Basic and acidic residues" evidence="1">
    <location>
        <begin position="63"/>
        <end position="75"/>
    </location>
</feature>
<dbReference type="Pfam" id="PF13020">
    <property type="entry name" value="NOV_C"/>
    <property type="match status" value="1"/>
</dbReference>
<feature type="compositionally biased region" description="Low complexity" evidence="1">
    <location>
        <begin position="25"/>
        <end position="38"/>
    </location>
</feature>
<dbReference type="InterPro" id="IPR024975">
    <property type="entry name" value="NOV_C"/>
</dbReference>
<proteinExistence type="predicted"/>
<feature type="compositionally biased region" description="Polar residues" evidence="1">
    <location>
        <begin position="76"/>
        <end position="87"/>
    </location>
</feature>
<dbReference type="EMBL" id="CAJNOW010011551">
    <property type="protein sequence ID" value="CAF1599032.1"/>
    <property type="molecule type" value="Genomic_DNA"/>
</dbReference>